<organism evidence="7 8">
    <name type="scientific">Roseomonas indoligenes</name>
    <dbReference type="NCBI Taxonomy" id="2820811"/>
    <lineage>
        <taxon>Bacteria</taxon>
        <taxon>Pseudomonadati</taxon>
        <taxon>Pseudomonadota</taxon>
        <taxon>Alphaproteobacteria</taxon>
        <taxon>Acetobacterales</taxon>
        <taxon>Roseomonadaceae</taxon>
        <taxon>Roseomonas</taxon>
    </lineage>
</organism>
<evidence type="ECO:0000256" key="2">
    <source>
        <dbReference type="ARBA" id="ARBA00023002"/>
    </source>
</evidence>
<accession>A0A940S8X4</accession>
<dbReference type="SUPFAM" id="SSF52283">
    <property type="entry name" value="Formate/glycerate dehydrogenase catalytic domain-like"/>
    <property type="match status" value="1"/>
</dbReference>
<keyword evidence="3" id="KW-0520">NAD</keyword>
<dbReference type="PROSITE" id="PS00671">
    <property type="entry name" value="D_2_HYDROXYACID_DH_3"/>
    <property type="match status" value="1"/>
</dbReference>
<evidence type="ECO:0000259" key="6">
    <source>
        <dbReference type="Pfam" id="PF02826"/>
    </source>
</evidence>
<dbReference type="InterPro" id="IPR006139">
    <property type="entry name" value="D-isomer_2_OHA_DH_cat_dom"/>
</dbReference>
<dbReference type="CDD" id="cd05301">
    <property type="entry name" value="GDH"/>
    <property type="match status" value="1"/>
</dbReference>
<dbReference type="PANTHER" id="PTHR10996:SF283">
    <property type="entry name" value="GLYOXYLATE_HYDROXYPYRUVATE REDUCTASE B"/>
    <property type="match status" value="1"/>
</dbReference>
<evidence type="ECO:0000259" key="5">
    <source>
        <dbReference type="Pfam" id="PF00389"/>
    </source>
</evidence>
<dbReference type="Pfam" id="PF00389">
    <property type="entry name" value="2-Hacid_dh"/>
    <property type="match status" value="1"/>
</dbReference>
<dbReference type="GO" id="GO:0005829">
    <property type="term" value="C:cytosol"/>
    <property type="evidence" value="ECO:0007669"/>
    <property type="project" value="TreeGrafter"/>
</dbReference>
<dbReference type="InterPro" id="IPR029753">
    <property type="entry name" value="D-isomer_DH_CS"/>
</dbReference>
<dbReference type="InterPro" id="IPR050223">
    <property type="entry name" value="D-isomer_2-hydroxyacid_DH"/>
</dbReference>
<feature type="domain" description="D-isomer specific 2-hydroxyacid dehydrogenase catalytic" evidence="5">
    <location>
        <begin position="6"/>
        <end position="318"/>
    </location>
</feature>
<comment type="similarity">
    <text evidence="1 4">Belongs to the D-isomer specific 2-hydroxyacid dehydrogenase family.</text>
</comment>
<evidence type="ECO:0000313" key="8">
    <source>
        <dbReference type="Proteomes" id="UP000677537"/>
    </source>
</evidence>
<evidence type="ECO:0000256" key="3">
    <source>
        <dbReference type="ARBA" id="ARBA00023027"/>
    </source>
</evidence>
<dbReference type="Proteomes" id="UP000677537">
    <property type="component" value="Unassembled WGS sequence"/>
</dbReference>
<dbReference type="InterPro" id="IPR029752">
    <property type="entry name" value="D-isomer_DH_CS1"/>
</dbReference>
<keyword evidence="8" id="KW-1185">Reference proteome</keyword>
<feature type="domain" description="D-isomer specific 2-hydroxyacid dehydrogenase NAD-binding" evidence="6">
    <location>
        <begin position="112"/>
        <end position="288"/>
    </location>
</feature>
<dbReference type="Pfam" id="PF02826">
    <property type="entry name" value="2-Hacid_dh_C"/>
    <property type="match status" value="1"/>
</dbReference>
<dbReference type="PANTHER" id="PTHR10996">
    <property type="entry name" value="2-HYDROXYACID DEHYDROGENASE-RELATED"/>
    <property type="match status" value="1"/>
</dbReference>
<dbReference type="RefSeq" id="WP_209375299.1">
    <property type="nucleotide sequence ID" value="NZ_JAGIZA010000011.1"/>
</dbReference>
<dbReference type="InterPro" id="IPR036291">
    <property type="entry name" value="NAD(P)-bd_dom_sf"/>
</dbReference>
<evidence type="ECO:0000256" key="4">
    <source>
        <dbReference type="RuleBase" id="RU003719"/>
    </source>
</evidence>
<dbReference type="PROSITE" id="PS00065">
    <property type="entry name" value="D_2_HYDROXYACID_DH_1"/>
    <property type="match status" value="1"/>
</dbReference>
<evidence type="ECO:0000313" key="7">
    <source>
        <dbReference type="EMBL" id="MBP0494547.1"/>
    </source>
</evidence>
<sequence length="319" mass="33647">MKPRVVVARVLPPAVMQRAQEEFDALLPPPAGFTLDELVAAAASHGAAALVVTGGVKLDAAALARLPETVKLVATCSVGFDHIDVPAAKARGIAVTNTPDVLNAATADLAFLLMLGAARRASEYERIMRAGWRKGFGFAENLGHDLTGKTLGIFGMGRIGRVLARRARAFDMNIIYHNRTRLDPALEDGAEYVDSLEAMLPRCDVLSLNAPGGSGTAKVMNRETFAQMKKGAIFVNTARGSLVDEDALIEALSSGHLFAAGLDVFASEPAFDLRLAELPNVFLTPHVASATVETRDAMGHRALDNVAAIAAGTAPRDAL</sequence>
<dbReference type="GO" id="GO:0051287">
    <property type="term" value="F:NAD binding"/>
    <property type="evidence" value="ECO:0007669"/>
    <property type="project" value="InterPro"/>
</dbReference>
<dbReference type="FunFam" id="3.40.50.720:FF:000203">
    <property type="entry name" value="D-3-phosphoglycerate dehydrogenase (SerA)"/>
    <property type="match status" value="1"/>
</dbReference>
<dbReference type="GO" id="GO:0030267">
    <property type="term" value="F:glyoxylate reductase (NADPH) activity"/>
    <property type="evidence" value="ECO:0007669"/>
    <property type="project" value="TreeGrafter"/>
</dbReference>
<comment type="caution">
    <text evidence="7">The sequence shown here is derived from an EMBL/GenBank/DDBJ whole genome shotgun (WGS) entry which is preliminary data.</text>
</comment>
<gene>
    <name evidence="7" type="ORF">J5Y10_17320</name>
</gene>
<dbReference type="Gene3D" id="3.40.50.720">
    <property type="entry name" value="NAD(P)-binding Rossmann-like Domain"/>
    <property type="match status" value="2"/>
</dbReference>
<dbReference type="GO" id="GO:0016618">
    <property type="term" value="F:hydroxypyruvate reductase [NAD(P)H] activity"/>
    <property type="evidence" value="ECO:0007669"/>
    <property type="project" value="TreeGrafter"/>
</dbReference>
<reference evidence="7" key="1">
    <citation type="submission" date="2021-03" db="EMBL/GenBank/DDBJ databases">
        <authorList>
            <person name="So Y."/>
        </authorList>
    </citation>
    <scope>NUCLEOTIDE SEQUENCE</scope>
    <source>
        <strain evidence="7">SG15</strain>
    </source>
</reference>
<name>A0A940S8X4_9PROT</name>
<dbReference type="PROSITE" id="PS00670">
    <property type="entry name" value="D_2_HYDROXYACID_DH_2"/>
    <property type="match status" value="1"/>
</dbReference>
<keyword evidence="2 4" id="KW-0560">Oxidoreductase</keyword>
<proteinExistence type="inferred from homology"/>
<evidence type="ECO:0000256" key="1">
    <source>
        <dbReference type="ARBA" id="ARBA00005854"/>
    </source>
</evidence>
<dbReference type="SUPFAM" id="SSF51735">
    <property type="entry name" value="NAD(P)-binding Rossmann-fold domains"/>
    <property type="match status" value="1"/>
</dbReference>
<dbReference type="EMBL" id="JAGIZA010000011">
    <property type="protein sequence ID" value="MBP0494547.1"/>
    <property type="molecule type" value="Genomic_DNA"/>
</dbReference>
<dbReference type="AlphaFoldDB" id="A0A940S8X4"/>
<protein>
    <submittedName>
        <fullName evidence="7">D-glycerate dehydrogenase</fullName>
    </submittedName>
</protein>
<dbReference type="InterPro" id="IPR006140">
    <property type="entry name" value="D-isomer_DH_NAD-bd"/>
</dbReference>